<gene>
    <name evidence="2" type="ORF">N7644_14085</name>
</gene>
<dbReference type="AlphaFoldDB" id="A0AA42I9W7"/>
<sequence length="146" mass="17012">MKQRHPTIHRILKFCQSMIALLWIYQDLIPKLIFQSPTEQAIWQQLPIAHFYIGWLVMLSGISEIIFGILFLFIKHPYLHWLSIVSLTGLFIFILFIDPNQLYQAFNPVVMNIALASLSLIAIWCLNTETDAKPLKSALRECNRKD</sequence>
<feature type="transmembrane region" description="Helical" evidence="1">
    <location>
        <begin position="109"/>
        <end position="126"/>
    </location>
</feature>
<keyword evidence="1" id="KW-1133">Transmembrane helix</keyword>
<dbReference type="RefSeq" id="WP_279696353.1">
    <property type="nucleotide sequence ID" value="NZ_JAOEEO010000004.1"/>
</dbReference>
<evidence type="ECO:0000313" key="2">
    <source>
        <dbReference type="EMBL" id="MDH0564800.1"/>
    </source>
</evidence>
<reference evidence="2" key="1">
    <citation type="submission" date="2022-09" db="EMBL/GenBank/DDBJ databases">
        <title>Intensive care unit water sources are persistently colonized with multi-drug resistant bacteria and are the site of extensive horizontal gene transfer of antibiotic resistance genes.</title>
        <authorList>
            <person name="Diorio-Toth L."/>
        </authorList>
    </citation>
    <scope>NUCLEOTIDE SEQUENCE</scope>
    <source>
        <strain evidence="2">GD04005</strain>
    </source>
</reference>
<accession>A0AA42I9W7</accession>
<name>A0AA42I9W7_9GAMM</name>
<evidence type="ECO:0000256" key="1">
    <source>
        <dbReference type="SAM" id="Phobius"/>
    </source>
</evidence>
<comment type="caution">
    <text evidence="2">The sequence shown here is derived from an EMBL/GenBank/DDBJ whole genome shotgun (WGS) entry which is preliminary data.</text>
</comment>
<organism evidence="2 3">
    <name type="scientific">Acinetobacter courvalinii</name>
    <dbReference type="NCBI Taxonomy" id="280147"/>
    <lineage>
        <taxon>Bacteria</taxon>
        <taxon>Pseudomonadati</taxon>
        <taxon>Pseudomonadota</taxon>
        <taxon>Gammaproteobacteria</taxon>
        <taxon>Moraxellales</taxon>
        <taxon>Moraxellaceae</taxon>
        <taxon>Acinetobacter</taxon>
    </lineage>
</organism>
<keyword evidence="1" id="KW-0472">Membrane</keyword>
<dbReference type="Proteomes" id="UP001159329">
    <property type="component" value="Unassembled WGS sequence"/>
</dbReference>
<dbReference type="InterPro" id="IPR025695">
    <property type="entry name" value="DoxX-like"/>
</dbReference>
<proteinExistence type="predicted"/>
<protein>
    <submittedName>
        <fullName evidence="2">DoxX-like family protein</fullName>
    </submittedName>
</protein>
<keyword evidence="1" id="KW-0812">Transmembrane</keyword>
<feature type="transmembrane region" description="Helical" evidence="1">
    <location>
        <begin position="78"/>
        <end position="97"/>
    </location>
</feature>
<dbReference type="EMBL" id="JAOEEO010000004">
    <property type="protein sequence ID" value="MDH0564800.1"/>
    <property type="molecule type" value="Genomic_DNA"/>
</dbReference>
<dbReference type="Pfam" id="PF13781">
    <property type="entry name" value="DoxX_3"/>
    <property type="match status" value="1"/>
</dbReference>
<evidence type="ECO:0000313" key="3">
    <source>
        <dbReference type="Proteomes" id="UP001159329"/>
    </source>
</evidence>
<feature type="transmembrane region" description="Helical" evidence="1">
    <location>
        <begin position="49"/>
        <end position="73"/>
    </location>
</feature>